<dbReference type="InterPro" id="IPR013154">
    <property type="entry name" value="ADH-like_N"/>
</dbReference>
<dbReference type="InterPro" id="IPR002328">
    <property type="entry name" value="ADH_Zn_CS"/>
</dbReference>
<dbReference type="InterPro" id="IPR036291">
    <property type="entry name" value="NAD(P)-bd_dom_sf"/>
</dbReference>
<dbReference type="InterPro" id="IPR011032">
    <property type="entry name" value="GroES-like_sf"/>
</dbReference>
<dbReference type="PROSITE" id="PS00059">
    <property type="entry name" value="ADH_ZINC"/>
    <property type="match status" value="1"/>
</dbReference>
<name>A0A1L9WHV9_ASPA1</name>
<evidence type="ECO:0000313" key="14">
    <source>
        <dbReference type="Proteomes" id="UP000184546"/>
    </source>
</evidence>
<dbReference type="Pfam" id="PF00107">
    <property type="entry name" value="ADH_zinc_N"/>
    <property type="match status" value="1"/>
</dbReference>
<dbReference type="GO" id="GO:0008106">
    <property type="term" value="F:alcohol dehydrogenase (NADP+) activity"/>
    <property type="evidence" value="ECO:0007669"/>
    <property type="project" value="UniProtKB-EC"/>
</dbReference>
<dbReference type="InterPro" id="IPR047109">
    <property type="entry name" value="CAD-like"/>
</dbReference>
<evidence type="ECO:0000256" key="1">
    <source>
        <dbReference type="ARBA" id="ARBA00001947"/>
    </source>
</evidence>
<dbReference type="VEuPathDB" id="FungiDB:ASPACDRAFT_55039"/>
<keyword evidence="5 11" id="KW-0479">Metal-binding</keyword>
<accession>A0A1L9WHV9</accession>
<dbReference type="Gene3D" id="3.40.50.720">
    <property type="entry name" value="NAD(P)-binding Rossmann-like Domain"/>
    <property type="match status" value="1"/>
</dbReference>
<protein>
    <recommendedName>
        <fullName evidence="9">alcohol dehydrogenase (NADP(+))</fullName>
        <ecNumber evidence="9">1.1.1.2</ecNumber>
    </recommendedName>
</protein>
<sequence>MTTEYKFEGWMGLGPEASEGKMVWQEFDPKPWEETDVDIKITHCGICGTDLHTLRSGWGPAMYPCCAGHEIVGIAVRVGSQAENNIQVGDRVGVGAQNDACLNRDGPCEECSSGRETYCPRLLGMTYNARHWNGAKSYGGYALYHRAHSHFVIKVPDAIPSALAAPMLCAGITAYAPLRQNGCGPGKKVAVIGVGGIGHYAIQFAKALGAERVIAISRRGDKREDALALGADVYVATAEDPNWVKNHARSLDLIVSTVSSSKMPLRDYLSLLKTDGCFHQLGVPEDGTLAIPAEALVFRRLKVGGSLMAGPGEIREMLELAASKNVRSWVEEVPMKEANQATQDMEAGKARYRYVLVNEH</sequence>
<evidence type="ECO:0000256" key="3">
    <source>
        <dbReference type="ARBA" id="ARBA00011738"/>
    </source>
</evidence>
<organism evidence="13 14">
    <name type="scientific">Aspergillus aculeatus (strain ATCC 16872 / CBS 172.66 / WB 5094)</name>
    <dbReference type="NCBI Taxonomy" id="690307"/>
    <lineage>
        <taxon>Eukaryota</taxon>
        <taxon>Fungi</taxon>
        <taxon>Dikarya</taxon>
        <taxon>Ascomycota</taxon>
        <taxon>Pezizomycotina</taxon>
        <taxon>Eurotiomycetes</taxon>
        <taxon>Eurotiomycetidae</taxon>
        <taxon>Eurotiales</taxon>
        <taxon>Aspergillaceae</taxon>
        <taxon>Aspergillus</taxon>
        <taxon>Aspergillus subgen. Circumdati</taxon>
    </lineage>
</organism>
<evidence type="ECO:0000256" key="8">
    <source>
        <dbReference type="ARBA" id="ARBA00023002"/>
    </source>
</evidence>
<feature type="domain" description="Enoyl reductase (ER)" evidence="12">
    <location>
        <begin position="20"/>
        <end position="356"/>
    </location>
</feature>
<dbReference type="Pfam" id="PF08240">
    <property type="entry name" value="ADH_N"/>
    <property type="match status" value="1"/>
</dbReference>
<dbReference type="OrthoDB" id="1879366at2759"/>
<dbReference type="InterPro" id="IPR020843">
    <property type="entry name" value="ER"/>
</dbReference>
<keyword evidence="7" id="KW-0521">NADP</keyword>
<evidence type="ECO:0000256" key="7">
    <source>
        <dbReference type="ARBA" id="ARBA00022857"/>
    </source>
</evidence>
<comment type="subunit">
    <text evidence="3">Homodimer.</text>
</comment>
<gene>
    <name evidence="13" type="ORF">ASPACDRAFT_55039</name>
</gene>
<dbReference type="SMART" id="SM00829">
    <property type="entry name" value="PKS_ER"/>
    <property type="match status" value="1"/>
</dbReference>
<comment type="cofactor">
    <cofactor evidence="1 11">
        <name>Zn(2+)</name>
        <dbReference type="ChEBI" id="CHEBI:29105"/>
    </cofactor>
</comment>
<dbReference type="RefSeq" id="XP_020052098.1">
    <property type="nucleotide sequence ID" value="XM_020202947.1"/>
</dbReference>
<dbReference type="GO" id="GO:0008270">
    <property type="term" value="F:zinc ion binding"/>
    <property type="evidence" value="ECO:0007669"/>
    <property type="project" value="InterPro"/>
</dbReference>
<dbReference type="STRING" id="690307.A0A1L9WHV9"/>
<dbReference type="AlphaFoldDB" id="A0A1L9WHV9"/>
<evidence type="ECO:0000256" key="4">
    <source>
        <dbReference type="ARBA" id="ARBA00022553"/>
    </source>
</evidence>
<dbReference type="SUPFAM" id="SSF50129">
    <property type="entry name" value="GroES-like"/>
    <property type="match status" value="1"/>
</dbReference>
<evidence type="ECO:0000256" key="10">
    <source>
        <dbReference type="ARBA" id="ARBA00050997"/>
    </source>
</evidence>
<dbReference type="GeneID" id="30976761"/>
<dbReference type="PANTHER" id="PTHR42683">
    <property type="entry name" value="ALDEHYDE REDUCTASE"/>
    <property type="match status" value="1"/>
</dbReference>
<evidence type="ECO:0000256" key="6">
    <source>
        <dbReference type="ARBA" id="ARBA00022833"/>
    </source>
</evidence>
<dbReference type="CDD" id="cd05283">
    <property type="entry name" value="CAD1"/>
    <property type="match status" value="1"/>
</dbReference>
<dbReference type="EMBL" id="KV878988">
    <property type="protein sequence ID" value="OJJ95758.1"/>
    <property type="molecule type" value="Genomic_DNA"/>
</dbReference>
<dbReference type="Gene3D" id="3.90.180.10">
    <property type="entry name" value="Medium-chain alcohol dehydrogenases, catalytic domain"/>
    <property type="match status" value="1"/>
</dbReference>
<evidence type="ECO:0000256" key="11">
    <source>
        <dbReference type="RuleBase" id="RU361277"/>
    </source>
</evidence>
<proteinExistence type="inferred from homology"/>
<comment type="similarity">
    <text evidence="2 11">Belongs to the zinc-containing alcohol dehydrogenase family.</text>
</comment>
<keyword evidence="8" id="KW-0560">Oxidoreductase</keyword>
<evidence type="ECO:0000256" key="5">
    <source>
        <dbReference type="ARBA" id="ARBA00022723"/>
    </source>
</evidence>
<dbReference type="FunFam" id="3.40.50.720:FF:000158">
    <property type="entry name" value="Zinc-binding alcohol dehydrogenase"/>
    <property type="match status" value="1"/>
</dbReference>
<evidence type="ECO:0000256" key="9">
    <source>
        <dbReference type="ARBA" id="ARBA00024074"/>
    </source>
</evidence>
<dbReference type="OMA" id="MEWGQFE"/>
<comment type="catalytic activity">
    <reaction evidence="10">
        <text>a primary alcohol + NADP(+) = an aldehyde + NADPH + H(+)</text>
        <dbReference type="Rhea" id="RHEA:15937"/>
        <dbReference type="ChEBI" id="CHEBI:15378"/>
        <dbReference type="ChEBI" id="CHEBI:15734"/>
        <dbReference type="ChEBI" id="CHEBI:17478"/>
        <dbReference type="ChEBI" id="CHEBI:57783"/>
        <dbReference type="ChEBI" id="CHEBI:58349"/>
        <dbReference type="EC" id="1.1.1.2"/>
    </reaction>
    <physiologicalReaction direction="left-to-right" evidence="10">
        <dbReference type="Rhea" id="RHEA:15938"/>
    </physiologicalReaction>
    <physiologicalReaction direction="right-to-left" evidence="10">
        <dbReference type="Rhea" id="RHEA:15939"/>
    </physiologicalReaction>
</comment>
<dbReference type="SUPFAM" id="SSF51735">
    <property type="entry name" value="NAD(P)-binding Rossmann-fold domains"/>
    <property type="match status" value="1"/>
</dbReference>
<keyword evidence="4" id="KW-0597">Phosphoprotein</keyword>
<dbReference type="Proteomes" id="UP000184546">
    <property type="component" value="Unassembled WGS sequence"/>
</dbReference>
<dbReference type="InterPro" id="IPR013149">
    <property type="entry name" value="ADH-like_C"/>
</dbReference>
<keyword evidence="14" id="KW-1185">Reference proteome</keyword>
<reference evidence="14" key="1">
    <citation type="journal article" date="2017" name="Genome Biol.">
        <title>Comparative genomics reveals high biological diversity and specific adaptations in the industrially and medically important fungal genus Aspergillus.</title>
        <authorList>
            <person name="de Vries R.P."/>
            <person name="Riley R."/>
            <person name="Wiebenga A."/>
            <person name="Aguilar-Osorio G."/>
            <person name="Amillis S."/>
            <person name="Uchima C.A."/>
            <person name="Anderluh G."/>
            <person name="Asadollahi M."/>
            <person name="Askin M."/>
            <person name="Barry K."/>
            <person name="Battaglia E."/>
            <person name="Bayram O."/>
            <person name="Benocci T."/>
            <person name="Braus-Stromeyer S.A."/>
            <person name="Caldana C."/>
            <person name="Canovas D."/>
            <person name="Cerqueira G.C."/>
            <person name="Chen F."/>
            <person name="Chen W."/>
            <person name="Choi C."/>
            <person name="Clum A."/>
            <person name="Dos Santos R.A."/>
            <person name="Damasio A.R."/>
            <person name="Diallinas G."/>
            <person name="Emri T."/>
            <person name="Fekete E."/>
            <person name="Flipphi M."/>
            <person name="Freyberg S."/>
            <person name="Gallo A."/>
            <person name="Gournas C."/>
            <person name="Habgood R."/>
            <person name="Hainaut M."/>
            <person name="Harispe M.L."/>
            <person name="Henrissat B."/>
            <person name="Hilden K.S."/>
            <person name="Hope R."/>
            <person name="Hossain A."/>
            <person name="Karabika E."/>
            <person name="Karaffa L."/>
            <person name="Karanyi Z."/>
            <person name="Krasevec N."/>
            <person name="Kuo A."/>
            <person name="Kusch H."/>
            <person name="LaButti K."/>
            <person name="Lagendijk E.L."/>
            <person name="Lapidus A."/>
            <person name="Levasseur A."/>
            <person name="Lindquist E."/>
            <person name="Lipzen A."/>
            <person name="Logrieco A.F."/>
            <person name="MacCabe A."/>
            <person name="Maekelae M.R."/>
            <person name="Malavazi I."/>
            <person name="Melin P."/>
            <person name="Meyer V."/>
            <person name="Mielnichuk N."/>
            <person name="Miskei M."/>
            <person name="Molnar A.P."/>
            <person name="Mule G."/>
            <person name="Ngan C.Y."/>
            <person name="Orejas M."/>
            <person name="Orosz E."/>
            <person name="Ouedraogo J.P."/>
            <person name="Overkamp K.M."/>
            <person name="Park H.-S."/>
            <person name="Perrone G."/>
            <person name="Piumi F."/>
            <person name="Punt P.J."/>
            <person name="Ram A.F."/>
            <person name="Ramon A."/>
            <person name="Rauscher S."/>
            <person name="Record E."/>
            <person name="Riano-Pachon D.M."/>
            <person name="Robert V."/>
            <person name="Roehrig J."/>
            <person name="Ruller R."/>
            <person name="Salamov A."/>
            <person name="Salih N.S."/>
            <person name="Samson R.A."/>
            <person name="Sandor E."/>
            <person name="Sanguinetti M."/>
            <person name="Schuetze T."/>
            <person name="Sepcic K."/>
            <person name="Shelest E."/>
            <person name="Sherlock G."/>
            <person name="Sophianopoulou V."/>
            <person name="Squina F.M."/>
            <person name="Sun H."/>
            <person name="Susca A."/>
            <person name="Todd R.B."/>
            <person name="Tsang A."/>
            <person name="Unkles S.E."/>
            <person name="van de Wiele N."/>
            <person name="van Rossen-Uffink D."/>
            <person name="Oliveira J.V."/>
            <person name="Vesth T.C."/>
            <person name="Visser J."/>
            <person name="Yu J.-H."/>
            <person name="Zhou M."/>
            <person name="Andersen M.R."/>
            <person name="Archer D.B."/>
            <person name="Baker S.E."/>
            <person name="Benoit I."/>
            <person name="Brakhage A.A."/>
            <person name="Braus G.H."/>
            <person name="Fischer R."/>
            <person name="Frisvad J.C."/>
            <person name="Goldman G.H."/>
            <person name="Houbraken J."/>
            <person name="Oakley B."/>
            <person name="Pocsi I."/>
            <person name="Scazzocchio C."/>
            <person name="Seiboth B."/>
            <person name="vanKuyk P.A."/>
            <person name="Wortman J."/>
            <person name="Dyer P.S."/>
            <person name="Grigoriev I.V."/>
        </authorList>
    </citation>
    <scope>NUCLEOTIDE SEQUENCE [LARGE SCALE GENOMIC DNA]</scope>
    <source>
        <strain evidence="14">ATCC 16872 / CBS 172.66 / WB 5094</strain>
    </source>
</reference>
<evidence type="ECO:0000259" key="12">
    <source>
        <dbReference type="SMART" id="SM00829"/>
    </source>
</evidence>
<evidence type="ECO:0000313" key="13">
    <source>
        <dbReference type="EMBL" id="OJJ95758.1"/>
    </source>
</evidence>
<dbReference type="GO" id="GO:0006066">
    <property type="term" value="P:alcohol metabolic process"/>
    <property type="evidence" value="ECO:0007669"/>
    <property type="project" value="UniProtKB-ARBA"/>
</dbReference>
<evidence type="ECO:0000256" key="2">
    <source>
        <dbReference type="ARBA" id="ARBA00008072"/>
    </source>
</evidence>
<dbReference type="EC" id="1.1.1.2" evidence="9"/>
<keyword evidence="6 11" id="KW-0862">Zinc</keyword>